<dbReference type="Gene3D" id="1.10.439.10">
    <property type="entry name" value="Penicillin Amidohydrolase, domain 1"/>
    <property type="match status" value="1"/>
</dbReference>
<dbReference type="AlphaFoldDB" id="A0A2D2DTN0"/>
<feature type="active site" description="Nucleophile" evidence="4">
    <location>
        <position position="264"/>
    </location>
</feature>
<dbReference type="InterPro" id="IPR002692">
    <property type="entry name" value="S45"/>
</dbReference>
<comment type="cofactor">
    <cofactor evidence="5">
        <name>Ca(2+)</name>
        <dbReference type="ChEBI" id="CHEBI:29108"/>
    </cofactor>
    <text evidence="5">Binds 1 Ca(2+) ion per dimer.</text>
</comment>
<keyword evidence="5" id="KW-0479">Metal-binding</keyword>
<evidence type="ECO:0000256" key="3">
    <source>
        <dbReference type="ARBA" id="ARBA00023145"/>
    </source>
</evidence>
<organism evidence="6 7">
    <name type="scientific">Massilia violaceinigra</name>
    <dbReference type="NCBI Taxonomy" id="2045208"/>
    <lineage>
        <taxon>Bacteria</taxon>
        <taxon>Pseudomonadati</taxon>
        <taxon>Pseudomonadota</taxon>
        <taxon>Betaproteobacteria</taxon>
        <taxon>Burkholderiales</taxon>
        <taxon>Oxalobacteraceae</taxon>
        <taxon>Telluria group</taxon>
        <taxon>Massilia</taxon>
    </lineage>
</organism>
<dbReference type="GO" id="GO:0046872">
    <property type="term" value="F:metal ion binding"/>
    <property type="evidence" value="ECO:0007669"/>
    <property type="project" value="UniProtKB-KW"/>
</dbReference>
<evidence type="ECO:0000256" key="2">
    <source>
        <dbReference type="ARBA" id="ARBA00022801"/>
    </source>
</evidence>
<dbReference type="InterPro" id="IPR043147">
    <property type="entry name" value="Penicillin_amidase_A-knob"/>
</dbReference>
<evidence type="ECO:0000313" key="7">
    <source>
        <dbReference type="Proteomes" id="UP000229897"/>
    </source>
</evidence>
<evidence type="ECO:0000256" key="4">
    <source>
        <dbReference type="PIRSR" id="PIRSR001227-1"/>
    </source>
</evidence>
<dbReference type="OrthoDB" id="9760084at2"/>
<dbReference type="KEGG" id="mass:CR152_30335"/>
<dbReference type="InterPro" id="IPR014395">
    <property type="entry name" value="Pen/GL7ACA/AHL_acylase"/>
</dbReference>
<dbReference type="InterPro" id="IPR023343">
    <property type="entry name" value="Penicillin_amidase_dom1"/>
</dbReference>
<dbReference type="Gene3D" id="1.10.1400.10">
    <property type="match status" value="1"/>
</dbReference>
<dbReference type="RefSeq" id="WP_099881267.1">
    <property type="nucleotide sequence ID" value="NZ_CP024608.1"/>
</dbReference>
<sequence>MRTRGIKVWSVRLLLGLLVLLVLAALAVWLYLRASLARLDGDIKAPGLSAPVTVARDGRGVPLISGARRADVAYATGFVHAQERFFQMDLLRRSGAGELAELFGARALPRDRANRLHRFRARVAASLKLLNPADRQLLDRYVAGVNAGLTALGANPFEYALIGVKPRPWSAEDSLLVVCAMYFDLQGTVEPRELTRGWIRDHSDAAQLAFLLPEASKWDAPLDADGIAVAPVPIPPAPPAWWGKPRQPGAHKTASADFIDSVGSNNWAIAGSRSKDGVAIVADDMHLGLSLPNIWYRLAIQYPDAKGAPRRIVGVTLPGAPPVIIAGSNGRVAWGYTNSYADLLDLVMLGQDKQHPDQLRTPAGWEKPVAVVETILVKGAPAERMTVLDTSLGPVRESGGRPYAIHWLAHAPASINLDPIRLETVDTLDEALSIAATIGIPSQNFVGGDDKGNIGWTISGPLPRRTQLGSGATFPLAVDGGQNSFDGALAPADYPRVVNPPGGQLSTANSRQLNGAHAQTLGDGGFDIGARNRQIRDGLAALGPKTDLAGVYGVALDDRALFVAPWRERAIKVLDTAALQAKPQRAQFLDLLNKSWNGRASVDSVGYRLARHFMWAVGDVLFEGVNGDLAALHPKSTMALATSRWPEVVTRLLDEQPAAWLPPGHANWQSVQLEAIDRVIVELAADGMPLSSATWGERNTAAIAHPIAAAVPFVARWLSAPPDMLPGDANMPRVSGKNFGQSERMTVSPGKEEQGVFNMPGGQSGHPLSPYFMDGHADWVSGKPTPLLPGAVRHTLTFR</sequence>
<name>A0A2D2DTN0_9BURK</name>
<accession>A0A2D2DTN0</accession>
<dbReference type="PANTHER" id="PTHR34218">
    <property type="entry name" value="PEPTIDASE S45 PENICILLIN AMIDASE"/>
    <property type="match status" value="1"/>
</dbReference>
<dbReference type="EMBL" id="CP024608">
    <property type="protein sequence ID" value="ATQ78330.1"/>
    <property type="molecule type" value="Genomic_DNA"/>
</dbReference>
<dbReference type="Proteomes" id="UP000229897">
    <property type="component" value="Chromosome"/>
</dbReference>
<dbReference type="PANTHER" id="PTHR34218:SF4">
    <property type="entry name" value="ACYL-HOMOSERINE LACTONE ACYLASE QUIP"/>
    <property type="match status" value="1"/>
</dbReference>
<evidence type="ECO:0000256" key="1">
    <source>
        <dbReference type="ARBA" id="ARBA00006586"/>
    </source>
</evidence>
<keyword evidence="3" id="KW-0865">Zymogen</keyword>
<dbReference type="Pfam" id="PF01804">
    <property type="entry name" value="Penicil_amidase"/>
    <property type="match status" value="1"/>
</dbReference>
<dbReference type="InterPro" id="IPR043146">
    <property type="entry name" value="Penicillin_amidase_N_B-knob"/>
</dbReference>
<dbReference type="CDD" id="cd03747">
    <property type="entry name" value="Ntn_PGA_like"/>
    <property type="match status" value="1"/>
</dbReference>
<dbReference type="InterPro" id="IPR029055">
    <property type="entry name" value="Ntn_hydrolases_N"/>
</dbReference>
<keyword evidence="7" id="KW-1185">Reference proteome</keyword>
<evidence type="ECO:0000313" key="6">
    <source>
        <dbReference type="EMBL" id="ATQ78330.1"/>
    </source>
</evidence>
<dbReference type="PIRSF" id="PIRSF001227">
    <property type="entry name" value="Pen_acylase"/>
    <property type="match status" value="1"/>
</dbReference>
<dbReference type="Gene3D" id="2.30.120.10">
    <property type="match status" value="1"/>
</dbReference>
<dbReference type="Gene3D" id="3.60.20.10">
    <property type="entry name" value="Glutamine Phosphoribosylpyrophosphate, subunit 1, domain 1"/>
    <property type="match status" value="1"/>
</dbReference>
<comment type="similarity">
    <text evidence="1">Belongs to the peptidase S45 family.</text>
</comment>
<feature type="binding site" evidence="5">
    <location>
        <position position="193"/>
    </location>
    <ligand>
        <name>Ca(2+)</name>
        <dbReference type="ChEBI" id="CHEBI:29108"/>
    </ligand>
</feature>
<reference evidence="6" key="1">
    <citation type="submission" date="2017-10" db="EMBL/GenBank/DDBJ databases">
        <title>Massilia psychrophilum sp. nov., a novel purple-pigmented bacterium isolated from Tianshan glacier, Xinjiang Municipality, China.</title>
        <authorList>
            <person name="Wang H."/>
        </authorList>
    </citation>
    <scope>NUCLEOTIDE SEQUENCE [LARGE SCALE GENOMIC DNA]</scope>
    <source>
        <strain evidence="6">B2</strain>
    </source>
</reference>
<dbReference type="GO" id="GO:0017000">
    <property type="term" value="P:antibiotic biosynthetic process"/>
    <property type="evidence" value="ECO:0007669"/>
    <property type="project" value="InterPro"/>
</dbReference>
<dbReference type="SUPFAM" id="SSF56235">
    <property type="entry name" value="N-terminal nucleophile aminohydrolases (Ntn hydrolases)"/>
    <property type="match status" value="1"/>
</dbReference>
<protein>
    <submittedName>
        <fullName evidence="6">Penicillin acylase family protein</fullName>
    </submittedName>
</protein>
<feature type="binding site" evidence="5">
    <location>
        <position position="345"/>
    </location>
    <ligand>
        <name>Ca(2+)</name>
        <dbReference type="ChEBI" id="CHEBI:29108"/>
    </ligand>
</feature>
<proteinExistence type="inferred from homology"/>
<evidence type="ECO:0000256" key="5">
    <source>
        <dbReference type="PIRSR" id="PIRSR001227-2"/>
    </source>
</evidence>
<gene>
    <name evidence="6" type="ORF">CR152_30335</name>
</gene>
<keyword evidence="5" id="KW-0106">Calcium</keyword>
<feature type="binding site" evidence="5">
    <location>
        <position position="342"/>
    </location>
    <ligand>
        <name>Ca(2+)</name>
        <dbReference type="ChEBI" id="CHEBI:29108"/>
    </ligand>
</feature>
<dbReference type="GO" id="GO:0016811">
    <property type="term" value="F:hydrolase activity, acting on carbon-nitrogen (but not peptide) bonds, in linear amides"/>
    <property type="evidence" value="ECO:0007669"/>
    <property type="project" value="InterPro"/>
</dbReference>
<keyword evidence="2" id="KW-0378">Hydrolase</keyword>